<dbReference type="OrthoDB" id="185373at2759"/>
<evidence type="ECO:0000256" key="1">
    <source>
        <dbReference type="ARBA" id="ARBA00007626"/>
    </source>
</evidence>
<dbReference type="Pfam" id="PF13812">
    <property type="entry name" value="PPR_3"/>
    <property type="match status" value="1"/>
</dbReference>
<comment type="similarity">
    <text evidence="1">Belongs to the PPR family. P subfamily.</text>
</comment>
<dbReference type="PANTHER" id="PTHR47447:SF17">
    <property type="entry name" value="OS12G0638900 PROTEIN"/>
    <property type="match status" value="1"/>
</dbReference>
<dbReference type="NCBIfam" id="TIGR00756">
    <property type="entry name" value="PPR"/>
    <property type="match status" value="4"/>
</dbReference>
<dbReference type="SUPFAM" id="SSF48452">
    <property type="entry name" value="TPR-like"/>
    <property type="match status" value="1"/>
</dbReference>
<evidence type="ECO:0000256" key="3">
    <source>
        <dbReference type="PROSITE-ProRule" id="PRU00708"/>
    </source>
</evidence>
<dbReference type="InterPro" id="IPR033443">
    <property type="entry name" value="PROP1-like_PPR_dom"/>
</dbReference>
<dbReference type="Proteomes" id="UP000825935">
    <property type="component" value="Chromosome 11"/>
</dbReference>
<evidence type="ECO:0000313" key="5">
    <source>
        <dbReference type="EMBL" id="KAH7426232.1"/>
    </source>
</evidence>
<dbReference type="Gene3D" id="1.25.40.10">
    <property type="entry name" value="Tetratricopeptide repeat domain"/>
    <property type="match status" value="3"/>
</dbReference>
<dbReference type="PANTHER" id="PTHR47447">
    <property type="entry name" value="OS03G0856100 PROTEIN"/>
    <property type="match status" value="1"/>
</dbReference>
<dbReference type="InterPro" id="IPR011990">
    <property type="entry name" value="TPR-like_helical_dom_sf"/>
</dbReference>
<feature type="domain" description="PROP1-like PPR" evidence="4">
    <location>
        <begin position="183"/>
        <end position="310"/>
    </location>
</feature>
<gene>
    <name evidence="5" type="ORF">KP509_11G091600</name>
</gene>
<feature type="repeat" description="PPR" evidence="3">
    <location>
        <begin position="477"/>
        <end position="511"/>
    </location>
</feature>
<name>A0A8T2TTR4_CERRI</name>
<evidence type="ECO:0000259" key="4">
    <source>
        <dbReference type="Pfam" id="PF17177"/>
    </source>
</evidence>
<proteinExistence type="inferred from homology"/>
<sequence>MYMQHSLKHRLCIRSRFVHKASQISFKKENVTTVLSEKTFDDINKALAEIESKDKIAPSPLVGLYQFFEQTKSIAKVVELLRKGPWDEEIKADLKNLHVKFSPPLVTQVLRADIQCDVALSFFCWLKSVGRFRHNEYTYGAILNALGRAGRLREMQGLFDEMKSGACLVTPVTLSNVMLWYFKAKDVTSVVEHWRMMRQSGARLSAAIYAAYIDFALSAKQYKRVAVVFEEMLNNGSLPNSRIYAIFIQHLVDNGKLDAATKILELMQTMHLVPCRVTYKTLVNEYARNGDLDKAQALLVEMKEHFHKPTKQLMPVVRALQAAGKIEEATALLEEITAVSQLNFDDKIYSSDEEYVSDSECTLSEWRAISCLHPGFDVNAFAQVLHPWEPRMIEVLAQADVQWEHYLVMGIFKRLKNIDSIWPFFHWLKDNAGFKHDNYTCGALIHRIFKSKLNLERKAFLVKELFEGLRHENIKFTVPIFNTVMRYFVAAGEGDKALSMFSLMKDLGIEPNNISYSLAVEGCAKNHQLKRVTELLQEVQLKSFHLTSTACAQYITCLASLGKINDAYNFFCHMRTLEKGCSSVEYKAIISAFDRARDHAMAFQMYEEMRAAGIEPTQDMYELIIRVLQQANRLTEVNVMAEERRLLSFFGGNKKEMQEKLLQVLFLLIKSLKPKKSEKCVPNAVI</sequence>
<dbReference type="PROSITE" id="PS51375">
    <property type="entry name" value="PPR"/>
    <property type="match status" value="5"/>
</dbReference>
<feature type="repeat" description="PPR" evidence="3">
    <location>
        <begin position="135"/>
        <end position="169"/>
    </location>
</feature>
<dbReference type="InterPro" id="IPR002885">
    <property type="entry name" value="PPR_rpt"/>
</dbReference>
<keyword evidence="2" id="KW-0677">Repeat</keyword>
<dbReference type="Pfam" id="PF13041">
    <property type="entry name" value="PPR_2"/>
    <property type="match status" value="1"/>
</dbReference>
<dbReference type="Pfam" id="PF01535">
    <property type="entry name" value="PPR"/>
    <property type="match status" value="1"/>
</dbReference>
<dbReference type="EMBL" id="CM035416">
    <property type="protein sequence ID" value="KAH7426232.1"/>
    <property type="molecule type" value="Genomic_DNA"/>
</dbReference>
<feature type="repeat" description="PPR" evidence="3">
    <location>
        <begin position="275"/>
        <end position="309"/>
    </location>
</feature>
<evidence type="ECO:0000313" key="6">
    <source>
        <dbReference type="Proteomes" id="UP000825935"/>
    </source>
</evidence>
<comment type="caution">
    <text evidence="5">The sequence shown here is derived from an EMBL/GenBank/DDBJ whole genome shotgun (WGS) entry which is preliminary data.</text>
</comment>
<accession>A0A8T2TTR4</accession>
<dbReference type="Pfam" id="PF17177">
    <property type="entry name" value="PPR_long"/>
    <property type="match status" value="1"/>
</dbReference>
<reference evidence="5" key="1">
    <citation type="submission" date="2021-08" db="EMBL/GenBank/DDBJ databases">
        <title>WGS assembly of Ceratopteris richardii.</title>
        <authorList>
            <person name="Marchant D.B."/>
            <person name="Chen G."/>
            <person name="Jenkins J."/>
            <person name="Shu S."/>
            <person name="Leebens-Mack J."/>
            <person name="Grimwood J."/>
            <person name="Schmutz J."/>
            <person name="Soltis P."/>
            <person name="Soltis D."/>
            <person name="Chen Z.-H."/>
        </authorList>
    </citation>
    <scope>NUCLEOTIDE SEQUENCE</scope>
    <source>
        <strain evidence="5">Whitten #5841</strain>
        <tissue evidence="5">Leaf</tissue>
    </source>
</reference>
<organism evidence="5 6">
    <name type="scientific">Ceratopteris richardii</name>
    <name type="common">Triangle waterfern</name>
    <dbReference type="NCBI Taxonomy" id="49495"/>
    <lineage>
        <taxon>Eukaryota</taxon>
        <taxon>Viridiplantae</taxon>
        <taxon>Streptophyta</taxon>
        <taxon>Embryophyta</taxon>
        <taxon>Tracheophyta</taxon>
        <taxon>Polypodiopsida</taxon>
        <taxon>Polypodiidae</taxon>
        <taxon>Polypodiales</taxon>
        <taxon>Pteridineae</taxon>
        <taxon>Pteridaceae</taxon>
        <taxon>Parkerioideae</taxon>
        <taxon>Ceratopteris</taxon>
    </lineage>
</organism>
<dbReference type="AlphaFoldDB" id="A0A8T2TTR4"/>
<evidence type="ECO:0000256" key="2">
    <source>
        <dbReference type="ARBA" id="ARBA00022737"/>
    </source>
</evidence>
<feature type="repeat" description="PPR" evidence="3">
    <location>
        <begin position="240"/>
        <end position="274"/>
    </location>
</feature>
<feature type="repeat" description="PPR" evidence="3">
    <location>
        <begin position="582"/>
        <end position="616"/>
    </location>
</feature>
<protein>
    <recommendedName>
        <fullName evidence="4">PROP1-like PPR domain-containing protein</fullName>
    </recommendedName>
</protein>
<keyword evidence="6" id="KW-1185">Reference proteome</keyword>